<feature type="region of interest" description="Disordered" evidence="1">
    <location>
        <begin position="50"/>
        <end position="105"/>
    </location>
</feature>
<feature type="compositionally biased region" description="Basic and acidic residues" evidence="1">
    <location>
        <begin position="95"/>
        <end position="105"/>
    </location>
</feature>
<evidence type="ECO:0000313" key="3">
    <source>
        <dbReference type="EMBL" id="MFC5280051.1"/>
    </source>
</evidence>
<evidence type="ECO:0000256" key="1">
    <source>
        <dbReference type="SAM" id="MobiDB-lite"/>
    </source>
</evidence>
<protein>
    <submittedName>
        <fullName evidence="3">TRAM domain-containing protein</fullName>
    </submittedName>
</protein>
<keyword evidence="4" id="KW-1185">Reference proteome</keyword>
<gene>
    <name evidence="3" type="ORF">ACFPM1_14970</name>
</gene>
<comment type="caution">
    <text evidence="3">The sequence shown here is derived from an EMBL/GenBank/DDBJ whole genome shotgun (WGS) entry which is preliminary data.</text>
</comment>
<dbReference type="Pfam" id="PF01938">
    <property type="entry name" value="TRAM"/>
    <property type="match status" value="1"/>
</dbReference>
<dbReference type="PROSITE" id="PS50926">
    <property type="entry name" value="TRAM"/>
    <property type="match status" value="1"/>
</dbReference>
<name>A0ABD5R5A2_9EURY</name>
<dbReference type="Proteomes" id="UP001596118">
    <property type="component" value="Unassembled WGS sequence"/>
</dbReference>
<dbReference type="EMBL" id="JBHSKY010000018">
    <property type="protein sequence ID" value="MFC5280051.1"/>
    <property type="molecule type" value="Genomic_DNA"/>
</dbReference>
<dbReference type="InterPro" id="IPR012340">
    <property type="entry name" value="NA-bd_OB-fold"/>
</dbReference>
<dbReference type="AlphaFoldDB" id="A0ABD5R5A2"/>
<dbReference type="RefSeq" id="WP_256413049.1">
    <property type="nucleotide sequence ID" value="NZ_JANHDM010000016.1"/>
</dbReference>
<feature type="compositionally biased region" description="Low complexity" evidence="1">
    <location>
        <begin position="70"/>
        <end position="89"/>
    </location>
</feature>
<evidence type="ECO:0000259" key="2">
    <source>
        <dbReference type="PROSITE" id="PS50926"/>
    </source>
</evidence>
<evidence type="ECO:0000313" key="4">
    <source>
        <dbReference type="Proteomes" id="UP001596118"/>
    </source>
</evidence>
<proteinExistence type="predicted"/>
<dbReference type="InterPro" id="IPR002792">
    <property type="entry name" value="TRAM_dom"/>
</dbReference>
<feature type="compositionally biased region" description="Basic and acidic residues" evidence="1">
    <location>
        <begin position="51"/>
        <end position="63"/>
    </location>
</feature>
<feature type="domain" description="TRAM" evidence="2">
    <location>
        <begin position="91"/>
        <end position="150"/>
    </location>
</feature>
<reference evidence="3 4" key="1">
    <citation type="journal article" date="2019" name="Int. J. Syst. Evol. Microbiol.">
        <title>The Global Catalogue of Microorganisms (GCM) 10K type strain sequencing project: providing services to taxonomists for standard genome sequencing and annotation.</title>
        <authorList>
            <consortium name="The Broad Institute Genomics Platform"/>
            <consortium name="The Broad Institute Genome Sequencing Center for Infectious Disease"/>
            <person name="Wu L."/>
            <person name="Ma J."/>
        </authorList>
    </citation>
    <scope>NUCLEOTIDE SEQUENCE [LARGE SCALE GENOMIC DNA]</scope>
    <source>
        <strain evidence="3 4">CGMCC 1.12124</strain>
    </source>
</reference>
<organism evidence="3 4">
    <name type="scientific">Halorubrum rubrum</name>
    <dbReference type="NCBI Taxonomy" id="1126240"/>
    <lineage>
        <taxon>Archaea</taxon>
        <taxon>Methanobacteriati</taxon>
        <taxon>Methanobacteriota</taxon>
        <taxon>Stenosarchaea group</taxon>
        <taxon>Halobacteria</taxon>
        <taxon>Halobacteriales</taxon>
        <taxon>Haloferacaceae</taxon>
        <taxon>Halorubrum</taxon>
    </lineage>
</organism>
<dbReference type="SUPFAM" id="SSF50249">
    <property type="entry name" value="Nucleic acid-binding proteins"/>
    <property type="match status" value="1"/>
</dbReference>
<sequence length="151" mass="15624">MVDVTESLTCLFTAELEPDGKGGYVVSVPKREIEHGTVVAGETYRVAVIDPDGRDAADGDRPRTSTGSNGTARSSGGDAGSGSSRAISGPPVEEGEVRDVTIETLGDKGDGIAKIERGYVVIVPDAELGDEVTVEITSVRENVSFASVLAE</sequence>
<accession>A0ABD5R5A2</accession>
<dbReference type="Gene3D" id="2.40.50.140">
    <property type="entry name" value="Nucleic acid-binding proteins"/>
    <property type="match status" value="1"/>
</dbReference>